<dbReference type="Gene3D" id="3.40.630.10">
    <property type="entry name" value="Zn peptidases"/>
    <property type="match status" value="1"/>
</dbReference>
<evidence type="ECO:0000256" key="9">
    <source>
        <dbReference type="ARBA" id="ARBA00022801"/>
    </source>
</evidence>
<evidence type="ECO:0000256" key="12">
    <source>
        <dbReference type="ARBA" id="ARBA00029605"/>
    </source>
</evidence>
<dbReference type="SUPFAM" id="SSF53187">
    <property type="entry name" value="Zn-dependent exopeptidases"/>
    <property type="match status" value="1"/>
</dbReference>
<dbReference type="Proteomes" id="UP001187531">
    <property type="component" value="Unassembled WGS sequence"/>
</dbReference>
<comment type="catalytic activity">
    <reaction evidence="18">
        <text>S-benzyl-L-cysteinylglycine + H2O = S-benzyl-L-cysteine + glycine</text>
        <dbReference type="Rhea" id="RHEA:62568"/>
        <dbReference type="ChEBI" id="CHEBI:15377"/>
        <dbReference type="ChEBI" id="CHEBI:57305"/>
        <dbReference type="ChEBI" id="CHEBI:145802"/>
        <dbReference type="ChEBI" id="CHEBI:145803"/>
    </reaction>
    <physiologicalReaction direction="left-to-right" evidence="18">
        <dbReference type="Rhea" id="RHEA:62569"/>
    </physiologicalReaction>
</comment>
<evidence type="ECO:0000256" key="10">
    <source>
        <dbReference type="ARBA" id="ARBA00023511"/>
    </source>
</evidence>
<dbReference type="PRINTS" id="PR00481">
    <property type="entry name" value="LAMNOPPTDASE"/>
</dbReference>
<comment type="catalytic activity">
    <reaction evidence="19">
        <text>L-cysteinylglycine + H2O = L-cysteine + glycine</text>
        <dbReference type="Rhea" id="RHEA:28783"/>
        <dbReference type="ChEBI" id="CHEBI:15377"/>
        <dbReference type="ChEBI" id="CHEBI:35235"/>
        <dbReference type="ChEBI" id="CHEBI:57305"/>
        <dbReference type="ChEBI" id="CHEBI:61694"/>
    </reaction>
    <physiologicalReaction direction="left-to-right" evidence="19">
        <dbReference type="Rhea" id="RHEA:28784"/>
    </physiologicalReaction>
</comment>
<evidence type="ECO:0000256" key="1">
    <source>
        <dbReference type="ARBA" id="ARBA00000135"/>
    </source>
</evidence>
<feature type="domain" description="Cytosol aminopeptidase" evidence="20">
    <location>
        <begin position="365"/>
        <end position="372"/>
    </location>
</feature>
<comment type="function">
    <text evidence="17">Cytosolic metallopeptidase that catalyzes the removal of unsubstituted N-terminal hydrophobic amino acids from various peptides. The presence of Zn(2+) ions is essential for the peptidase activity, and the association with other cofactors can modulate the substrate spectificity of the enzyme. For instance, in the presence of Mn(2+), it displays a specific Cys-Gly hydrolyzing activity of Cys-Gly-S-conjugates. Involved in the metabolism of glutathione and in the degradation of glutathione S-conjugates, which may play a role in the control of the cell redox status.</text>
</comment>
<evidence type="ECO:0000256" key="18">
    <source>
        <dbReference type="ARBA" id="ARBA00047881"/>
    </source>
</evidence>
<evidence type="ECO:0000256" key="11">
    <source>
        <dbReference type="ARBA" id="ARBA00023625"/>
    </source>
</evidence>
<keyword evidence="22" id="KW-1185">Reference proteome</keyword>
<gene>
    <name evidence="21" type="ORF">QYM36_013585</name>
</gene>
<dbReference type="GO" id="GO:0070006">
    <property type="term" value="F:metalloaminopeptidase activity"/>
    <property type="evidence" value="ECO:0007669"/>
    <property type="project" value="InterPro"/>
</dbReference>
<dbReference type="InterPro" id="IPR023042">
    <property type="entry name" value="Peptidase_M17_leu_NH2_pept"/>
</dbReference>
<dbReference type="InterPro" id="IPR043472">
    <property type="entry name" value="Macro_dom-like"/>
</dbReference>
<dbReference type="PROSITE" id="PS00631">
    <property type="entry name" value="CYTOSOL_AP"/>
    <property type="match status" value="1"/>
</dbReference>
<evidence type="ECO:0000256" key="17">
    <source>
        <dbReference type="ARBA" id="ARBA00045966"/>
    </source>
</evidence>
<dbReference type="CDD" id="cd00433">
    <property type="entry name" value="Peptidase_M17"/>
    <property type="match status" value="1"/>
</dbReference>
<dbReference type="HAMAP" id="MF_00181">
    <property type="entry name" value="Cytosol_peptidase_M17"/>
    <property type="match status" value="1"/>
</dbReference>
<dbReference type="AlphaFoldDB" id="A0AA88HQN4"/>
<comment type="catalytic activity">
    <reaction evidence="10">
        <text>an S-substituted L-cysteinylglycine + H2O = an S-substituted L-cysteine + glycine</text>
        <dbReference type="Rhea" id="RHEA:60444"/>
        <dbReference type="ChEBI" id="CHEBI:15377"/>
        <dbReference type="ChEBI" id="CHEBI:57305"/>
        <dbReference type="ChEBI" id="CHEBI:58717"/>
        <dbReference type="ChEBI" id="CHEBI:143103"/>
        <dbReference type="EC" id="3.4.13.23"/>
    </reaction>
    <physiologicalReaction direction="left-to-right" evidence="10">
        <dbReference type="Rhea" id="RHEA:60445"/>
    </physiologicalReaction>
</comment>
<keyword evidence="9" id="KW-0378">Hydrolase</keyword>
<name>A0AA88HQN4_ARTSF</name>
<comment type="catalytic activity">
    <reaction evidence="1">
        <text>Release of an N-terminal amino acid, Xaa-|-Yaa-, in which Xaa is preferably Leu, but may be other amino acids including Pro although not Arg or Lys, and Yaa may be Pro. Amino acid amides and methyl esters are also readily hydrolyzed, but rates on arylamides are exceedingly low.</text>
        <dbReference type="EC" id="3.4.11.1"/>
    </reaction>
</comment>
<evidence type="ECO:0000256" key="8">
    <source>
        <dbReference type="ARBA" id="ARBA00022670"/>
    </source>
</evidence>
<dbReference type="EMBL" id="JAVRJZ010000017">
    <property type="protein sequence ID" value="KAK2709952.1"/>
    <property type="molecule type" value="Genomic_DNA"/>
</dbReference>
<keyword evidence="8" id="KW-0645">Protease</keyword>
<dbReference type="GO" id="GO:0030145">
    <property type="term" value="F:manganese ion binding"/>
    <property type="evidence" value="ECO:0007669"/>
    <property type="project" value="InterPro"/>
</dbReference>
<dbReference type="InterPro" id="IPR008283">
    <property type="entry name" value="Peptidase_M17_N"/>
</dbReference>
<protein>
    <recommendedName>
        <fullName evidence="6">Cytosol aminopeptidase</fullName>
        <ecNumber evidence="4">3.4.11.1</ecNumber>
        <ecNumber evidence="5">3.4.11.5</ecNumber>
        <ecNumber evidence="11">3.4.13.23</ecNumber>
    </recommendedName>
    <alternativeName>
        <fullName evidence="14">Cysteinylglycine-S-conjugate dipeptidase</fullName>
    </alternativeName>
    <alternativeName>
        <fullName evidence="15">Leucine aminopeptidase 3</fullName>
    </alternativeName>
    <alternativeName>
        <fullName evidence="16">Leucyl aminopeptidase</fullName>
    </alternativeName>
    <alternativeName>
        <fullName evidence="13">Proline aminopeptidase</fullName>
    </alternativeName>
    <alternativeName>
        <fullName evidence="12">Prolyl aminopeptidase</fullName>
    </alternativeName>
</protein>
<evidence type="ECO:0000256" key="16">
    <source>
        <dbReference type="ARBA" id="ARBA00033172"/>
    </source>
</evidence>
<accession>A0AA88HQN4</accession>
<evidence type="ECO:0000256" key="14">
    <source>
        <dbReference type="ARBA" id="ARBA00030997"/>
    </source>
</evidence>
<evidence type="ECO:0000256" key="6">
    <source>
        <dbReference type="ARBA" id="ARBA00014190"/>
    </source>
</evidence>
<dbReference type="EC" id="3.4.13.23" evidence="11"/>
<dbReference type="InterPro" id="IPR011356">
    <property type="entry name" value="Leucine_aapep/pepB"/>
</dbReference>
<comment type="caution">
    <text evidence="21">The sequence shown here is derived from an EMBL/GenBank/DDBJ whole genome shotgun (WGS) entry which is preliminary data.</text>
</comment>
<comment type="catalytic activity">
    <reaction evidence="2">
        <text>Release of N-terminal proline from a peptide.</text>
        <dbReference type="EC" id="3.4.11.5"/>
    </reaction>
</comment>
<comment type="similarity">
    <text evidence="3">Belongs to the peptidase M17 family.</text>
</comment>
<sequence>MLTFKIVYSRMKFCRYLINRSFSRKFSSNSRESVKKGLVLGVYESESSSIGVELTHAAGLVNNQTENKLINLLHLSGPIKQGKCRVFHGICEEFPSIAVVGIGPKSLAYNELELVDEKKEAVRAAAAVGSKALREAGSRLVELDPCSDEEAVAEGASLALWEYEDFKEKKKHKPYVDLCLFGPSNGEASEQWERGLKLGSGQNLARWLMETPANHMTPTIFAKHALEMLGKSGIGVDVHDKAWAERNKMGSFLSVGRGSDEPSLFLELSYMAGEKNSKPVALVGKGVTFDSGGISIKPSAGMDAMRGDMGGAACTFAAIKTIASLNLPVNVKGFIPLCENMPSGKATKPGDVVTAMNGKTIQVDNTDAEGRLILADALCYAHTFNPKFIIDIATLTGAIDVALGSGATGAFTNSEELWRRFSCAGAKTGDRLWRMPLWNHFSRQVTESHLADINNVGKHGRSAGACTAAAFLKEFITCDHWMHLDIAGVMLNKDEVPYLCKGFSGRPTRTIVEFISQSIA</sequence>
<evidence type="ECO:0000256" key="7">
    <source>
        <dbReference type="ARBA" id="ARBA00022438"/>
    </source>
</evidence>
<dbReference type="GO" id="GO:0005737">
    <property type="term" value="C:cytoplasm"/>
    <property type="evidence" value="ECO:0007669"/>
    <property type="project" value="InterPro"/>
</dbReference>
<dbReference type="PANTHER" id="PTHR11963:SF23">
    <property type="entry name" value="CYTOSOL AMINOPEPTIDASE"/>
    <property type="match status" value="1"/>
</dbReference>
<dbReference type="EC" id="3.4.11.1" evidence="4"/>
<organism evidence="21 22">
    <name type="scientific">Artemia franciscana</name>
    <name type="common">Brine shrimp</name>
    <name type="synonym">Artemia sanfranciscana</name>
    <dbReference type="NCBI Taxonomy" id="6661"/>
    <lineage>
        <taxon>Eukaryota</taxon>
        <taxon>Metazoa</taxon>
        <taxon>Ecdysozoa</taxon>
        <taxon>Arthropoda</taxon>
        <taxon>Crustacea</taxon>
        <taxon>Branchiopoda</taxon>
        <taxon>Anostraca</taxon>
        <taxon>Artemiidae</taxon>
        <taxon>Artemia</taxon>
    </lineage>
</organism>
<evidence type="ECO:0000256" key="3">
    <source>
        <dbReference type="ARBA" id="ARBA00009528"/>
    </source>
</evidence>
<dbReference type="GO" id="GO:0006508">
    <property type="term" value="P:proteolysis"/>
    <property type="evidence" value="ECO:0007669"/>
    <property type="project" value="UniProtKB-KW"/>
</dbReference>
<evidence type="ECO:0000256" key="13">
    <source>
        <dbReference type="ARBA" id="ARBA00030930"/>
    </source>
</evidence>
<dbReference type="InterPro" id="IPR000819">
    <property type="entry name" value="Peptidase_M17_C"/>
</dbReference>
<evidence type="ECO:0000256" key="2">
    <source>
        <dbReference type="ARBA" id="ARBA00001585"/>
    </source>
</evidence>
<keyword evidence="7" id="KW-0031">Aminopeptidase</keyword>
<evidence type="ECO:0000259" key="20">
    <source>
        <dbReference type="PROSITE" id="PS00631"/>
    </source>
</evidence>
<evidence type="ECO:0000313" key="22">
    <source>
        <dbReference type="Proteomes" id="UP001187531"/>
    </source>
</evidence>
<dbReference type="EC" id="3.4.11.5" evidence="5"/>
<evidence type="ECO:0000256" key="4">
    <source>
        <dbReference type="ARBA" id="ARBA00012565"/>
    </source>
</evidence>
<dbReference type="Pfam" id="PF00883">
    <property type="entry name" value="Peptidase_M17"/>
    <property type="match status" value="1"/>
</dbReference>
<dbReference type="SUPFAM" id="SSF52949">
    <property type="entry name" value="Macro domain-like"/>
    <property type="match status" value="1"/>
</dbReference>
<dbReference type="PANTHER" id="PTHR11963">
    <property type="entry name" value="LEUCINE AMINOPEPTIDASE-RELATED"/>
    <property type="match status" value="1"/>
</dbReference>
<dbReference type="Pfam" id="PF02789">
    <property type="entry name" value="Peptidase_M17_N"/>
    <property type="match status" value="1"/>
</dbReference>
<proteinExistence type="inferred from homology"/>
<evidence type="ECO:0000256" key="5">
    <source>
        <dbReference type="ARBA" id="ARBA00012568"/>
    </source>
</evidence>
<evidence type="ECO:0000256" key="19">
    <source>
        <dbReference type="ARBA" id="ARBA00049107"/>
    </source>
</evidence>
<evidence type="ECO:0000256" key="15">
    <source>
        <dbReference type="ARBA" id="ARBA00031564"/>
    </source>
</evidence>
<reference evidence="21" key="1">
    <citation type="submission" date="2023-07" db="EMBL/GenBank/DDBJ databases">
        <title>Chromosome-level genome assembly of Artemia franciscana.</title>
        <authorList>
            <person name="Jo E."/>
        </authorList>
    </citation>
    <scope>NUCLEOTIDE SEQUENCE</scope>
    <source>
        <tissue evidence="21">Whole body</tissue>
    </source>
</reference>
<evidence type="ECO:0000313" key="21">
    <source>
        <dbReference type="EMBL" id="KAK2709952.1"/>
    </source>
</evidence>
<dbReference type="Gene3D" id="3.40.220.10">
    <property type="entry name" value="Leucine Aminopeptidase, subunit E, domain 1"/>
    <property type="match status" value="1"/>
</dbReference>